<comment type="caution">
    <text evidence="1">The sequence shown here is derived from an EMBL/GenBank/DDBJ whole genome shotgun (WGS) entry which is preliminary data.</text>
</comment>
<reference evidence="1" key="1">
    <citation type="submission" date="2021-02" db="EMBL/GenBank/DDBJ databases">
        <authorList>
            <consortium name="DOE Joint Genome Institute"/>
            <person name="Ahrendt S."/>
            <person name="Looney B.P."/>
            <person name="Miyauchi S."/>
            <person name="Morin E."/>
            <person name="Drula E."/>
            <person name="Courty P.E."/>
            <person name="Chicoki N."/>
            <person name="Fauchery L."/>
            <person name="Kohler A."/>
            <person name="Kuo A."/>
            <person name="Labutti K."/>
            <person name="Pangilinan J."/>
            <person name="Lipzen A."/>
            <person name="Riley R."/>
            <person name="Andreopoulos W."/>
            <person name="He G."/>
            <person name="Johnson J."/>
            <person name="Barry K.W."/>
            <person name="Grigoriev I.V."/>
            <person name="Nagy L."/>
            <person name="Hibbett D."/>
            <person name="Henrissat B."/>
            <person name="Matheny P.B."/>
            <person name="Labbe J."/>
            <person name="Martin F."/>
        </authorList>
    </citation>
    <scope>NUCLEOTIDE SEQUENCE</scope>
    <source>
        <strain evidence="1">FP105234-sp</strain>
    </source>
</reference>
<evidence type="ECO:0000313" key="1">
    <source>
        <dbReference type="EMBL" id="KAI0051593.1"/>
    </source>
</evidence>
<proteinExistence type="predicted"/>
<protein>
    <submittedName>
        <fullName evidence="1">Carbohydrate-binding module family 1 protein</fullName>
    </submittedName>
</protein>
<name>A0ACB8S739_9AGAM</name>
<organism evidence="1 2">
    <name type="scientific">Auriscalpium vulgare</name>
    <dbReference type="NCBI Taxonomy" id="40419"/>
    <lineage>
        <taxon>Eukaryota</taxon>
        <taxon>Fungi</taxon>
        <taxon>Dikarya</taxon>
        <taxon>Basidiomycota</taxon>
        <taxon>Agaricomycotina</taxon>
        <taxon>Agaricomycetes</taxon>
        <taxon>Russulales</taxon>
        <taxon>Auriscalpiaceae</taxon>
        <taxon>Auriscalpium</taxon>
    </lineage>
</organism>
<sequence>MLRASILLALSSLAVANVAGWVASPNDTNAGTGNYGTCCSEMDIWEANVNAEAYTPHPCSVTGQTRCSGTDCGQGDNRYAGVCDADGCDFNSYRMGDTTFLGKGQTVDTSQKITVVTQFITSTNTSSGSLSEIRRIYVQNGKVIQNSNVNIAGVDAVNSITDNFCAQQKTAFGDQNYFATKGGLKTLGTAMSTGMVLALSIWDDHTADMLWLDSSYPPTKSASSPGVTRGPCAASSGDPKTVESASGSASVTYSNIKFGDIGSTYTGSTTGTGSTSGSGSSTSSTGSTGGTAAHYAQCGGIGYSGATSCVSPYTCTVVNSYYSQCL</sequence>
<dbReference type="EMBL" id="MU275851">
    <property type="protein sequence ID" value="KAI0051593.1"/>
    <property type="molecule type" value="Genomic_DNA"/>
</dbReference>
<gene>
    <name evidence="1" type="ORF">FA95DRAFT_1554419</name>
</gene>
<reference evidence="1" key="2">
    <citation type="journal article" date="2022" name="New Phytol.">
        <title>Evolutionary transition to the ectomycorrhizal habit in the genomes of a hyperdiverse lineage of mushroom-forming fungi.</title>
        <authorList>
            <person name="Looney B."/>
            <person name="Miyauchi S."/>
            <person name="Morin E."/>
            <person name="Drula E."/>
            <person name="Courty P.E."/>
            <person name="Kohler A."/>
            <person name="Kuo A."/>
            <person name="LaButti K."/>
            <person name="Pangilinan J."/>
            <person name="Lipzen A."/>
            <person name="Riley R."/>
            <person name="Andreopoulos W."/>
            <person name="He G."/>
            <person name="Johnson J."/>
            <person name="Nolan M."/>
            <person name="Tritt A."/>
            <person name="Barry K.W."/>
            <person name="Grigoriev I.V."/>
            <person name="Nagy L.G."/>
            <person name="Hibbett D."/>
            <person name="Henrissat B."/>
            <person name="Matheny P.B."/>
            <person name="Labbe J."/>
            <person name="Martin F.M."/>
        </authorList>
    </citation>
    <scope>NUCLEOTIDE SEQUENCE</scope>
    <source>
        <strain evidence="1">FP105234-sp</strain>
    </source>
</reference>
<evidence type="ECO:0000313" key="2">
    <source>
        <dbReference type="Proteomes" id="UP000814033"/>
    </source>
</evidence>
<dbReference type="Proteomes" id="UP000814033">
    <property type="component" value="Unassembled WGS sequence"/>
</dbReference>
<keyword evidence="2" id="KW-1185">Reference proteome</keyword>
<accession>A0ACB8S739</accession>